<keyword evidence="7" id="KW-1015">Disulfide bond</keyword>
<evidence type="ECO:0000256" key="8">
    <source>
        <dbReference type="RuleBase" id="RU004262"/>
    </source>
</evidence>
<evidence type="ECO:0000256" key="5">
    <source>
        <dbReference type="ARBA" id="ARBA00022525"/>
    </source>
</evidence>
<evidence type="ECO:0000256" key="6">
    <source>
        <dbReference type="ARBA" id="ARBA00022801"/>
    </source>
</evidence>
<dbReference type="EC" id="3.1.1.32" evidence="4"/>
<keyword evidence="5" id="KW-0964">Secreted</keyword>
<reference evidence="10" key="2">
    <citation type="submission" date="2023-03" db="EMBL/GenBank/DDBJ databases">
        <authorList>
            <person name="Inwood S.N."/>
            <person name="Skelly J.G."/>
            <person name="Guhlin J."/>
            <person name="Harrop T.W.R."/>
            <person name="Goldson S.G."/>
            <person name="Dearden P.K."/>
        </authorList>
    </citation>
    <scope>NUCLEOTIDE SEQUENCE</scope>
    <source>
        <strain evidence="10">Irish</strain>
        <tissue evidence="10">Whole body</tissue>
    </source>
</reference>
<evidence type="ECO:0000313" key="10">
    <source>
        <dbReference type="EMBL" id="KAK0176250.1"/>
    </source>
</evidence>
<evidence type="ECO:0000259" key="9">
    <source>
        <dbReference type="Pfam" id="PF00151"/>
    </source>
</evidence>
<organism evidence="10 11">
    <name type="scientific">Microctonus aethiopoides</name>
    <dbReference type="NCBI Taxonomy" id="144406"/>
    <lineage>
        <taxon>Eukaryota</taxon>
        <taxon>Metazoa</taxon>
        <taxon>Ecdysozoa</taxon>
        <taxon>Arthropoda</taxon>
        <taxon>Hexapoda</taxon>
        <taxon>Insecta</taxon>
        <taxon>Pterygota</taxon>
        <taxon>Neoptera</taxon>
        <taxon>Endopterygota</taxon>
        <taxon>Hymenoptera</taxon>
        <taxon>Apocrita</taxon>
        <taxon>Ichneumonoidea</taxon>
        <taxon>Braconidae</taxon>
        <taxon>Euphorinae</taxon>
        <taxon>Microctonus</taxon>
    </lineage>
</organism>
<reference evidence="10" key="1">
    <citation type="journal article" date="2023" name="bioRxiv">
        <title>Scaffold-level genome assemblies of two parasitoid biocontrol wasps reveal the parthenogenesis mechanism and an associated novel virus.</title>
        <authorList>
            <person name="Inwood S."/>
            <person name="Skelly J."/>
            <person name="Guhlin J."/>
            <person name="Harrop T."/>
            <person name="Goldson S."/>
            <person name="Dearden P."/>
        </authorList>
    </citation>
    <scope>NUCLEOTIDE SEQUENCE</scope>
    <source>
        <strain evidence="10">Irish</strain>
        <tissue evidence="10">Whole body</tissue>
    </source>
</reference>
<dbReference type="EMBL" id="JAQQBS010000001">
    <property type="protein sequence ID" value="KAK0176250.1"/>
    <property type="molecule type" value="Genomic_DNA"/>
</dbReference>
<dbReference type="FunFam" id="3.40.50.1820:FF:000076">
    <property type="entry name" value="phospholipase A1"/>
    <property type="match status" value="1"/>
</dbReference>
<feature type="domain" description="Lipase" evidence="9">
    <location>
        <begin position="6"/>
        <end position="148"/>
    </location>
</feature>
<dbReference type="PRINTS" id="PR00821">
    <property type="entry name" value="TAGLIPASE"/>
</dbReference>
<dbReference type="InterPro" id="IPR033906">
    <property type="entry name" value="Lipase_N"/>
</dbReference>
<dbReference type="SUPFAM" id="SSF53474">
    <property type="entry name" value="alpha/beta-Hydrolases"/>
    <property type="match status" value="2"/>
</dbReference>
<dbReference type="GO" id="GO:0016042">
    <property type="term" value="P:lipid catabolic process"/>
    <property type="evidence" value="ECO:0007669"/>
    <property type="project" value="TreeGrafter"/>
</dbReference>
<dbReference type="GO" id="GO:0017171">
    <property type="term" value="F:serine hydrolase activity"/>
    <property type="evidence" value="ECO:0007669"/>
    <property type="project" value="TreeGrafter"/>
</dbReference>
<accession>A0AA39FUU4</accession>
<dbReference type="InterPro" id="IPR013818">
    <property type="entry name" value="Lipase"/>
</dbReference>
<evidence type="ECO:0000256" key="2">
    <source>
        <dbReference type="ARBA" id="ARBA00004613"/>
    </source>
</evidence>
<sequence>MIRDAYLKFADCNVILVDWNNAAYRIYTTSYASIERIGNRVAQMINWLIKKNLIDITDLHIIGFSLGAHVAGFTGKALAPLKVRRITGLDPAAPGFEWSPADRRLDESDAEFVDVIHTETRFAGTWQPIGHADFYPNWGHDQKGCIFMDLPCSHQMANKFYAEEGNTFMGHGANPRVHGVFYVDNTNLDQTNQPYGSCSECQPVVLERDVQFHLYTRNNPMLPQKLQINNENSLINSNFNSKHNTIILIHGFTESASMSFAKTISTEYLKRDDYNVIRVDWKKLAAGPLHYYSIASDNVPLVGKQTSKLIKWLKTKKKISISKLHIIGFSLGAHVAGFVGKEFSSHKIGRISGLDPAGPGFHQVDQNKRLDKSDAHFVDIIHTDPDAAGLRLPIGHADFYPNQGLLQPGCIHEDAKFVCSHRRAWKYYAESISSEYGFPALKCQTWEPTVNNCTRNPEAFMGFAVSPLTRGIFLLYTNSRSPFARSFADCPGFNIKPDKA</sequence>
<dbReference type="GO" id="GO:0005615">
    <property type="term" value="C:extracellular space"/>
    <property type="evidence" value="ECO:0007669"/>
    <property type="project" value="TreeGrafter"/>
</dbReference>
<dbReference type="GO" id="GO:0008970">
    <property type="term" value="F:phospholipase A1 activity"/>
    <property type="evidence" value="ECO:0007669"/>
    <property type="project" value="UniProtKB-EC"/>
</dbReference>
<dbReference type="Proteomes" id="UP001168990">
    <property type="component" value="Unassembled WGS sequence"/>
</dbReference>
<dbReference type="PANTHER" id="PTHR11610">
    <property type="entry name" value="LIPASE"/>
    <property type="match status" value="1"/>
</dbReference>
<evidence type="ECO:0000256" key="3">
    <source>
        <dbReference type="ARBA" id="ARBA00010701"/>
    </source>
</evidence>
<keyword evidence="11" id="KW-1185">Reference proteome</keyword>
<keyword evidence="6" id="KW-0378">Hydrolase</keyword>
<comment type="similarity">
    <text evidence="3 8">Belongs to the AB hydrolase superfamily. Lipase family.</text>
</comment>
<feature type="domain" description="Lipase" evidence="9">
    <location>
        <begin position="207"/>
        <end position="483"/>
    </location>
</feature>
<dbReference type="AlphaFoldDB" id="A0AA39FUU4"/>
<dbReference type="Gene3D" id="3.40.50.1820">
    <property type="entry name" value="alpha/beta hydrolase"/>
    <property type="match status" value="2"/>
</dbReference>
<dbReference type="InterPro" id="IPR000734">
    <property type="entry name" value="TAG_lipase"/>
</dbReference>
<dbReference type="CDD" id="cd00707">
    <property type="entry name" value="Pancreat_lipase_like"/>
    <property type="match status" value="1"/>
</dbReference>
<comment type="caution">
    <text evidence="10">The sequence shown here is derived from an EMBL/GenBank/DDBJ whole genome shotgun (WGS) entry which is preliminary data.</text>
</comment>
<comment type="catalytic activity">
    <reaction evidence="1">
        <text>a 1,2-diacyl-sn-glycero-3-phosphocholine + H2O = a 2-acyl-sn-glycero-3-phosphocholine + a fatty acid + H(+)</text>
        <dbReference type="Rhea" id="RHEA:18689"/>
        <dbReference type="ChEBI" id="CHEBI:15377"/>
        <dbReference type="ChEBI" id="CHEBI:15378"/>
        <dbReference type="ChEBI" id="CHEBI:28868"/>
        <dbReference type="ChEBI" id="CHEBI:57643"/>
        <dbReference type="ChEBI" id="CHEBI:57875"/>
        <dbReference type="EC" id="3.1.1.32"/>
    </reaction>
</comment>
<gene>
    <name evidence="10" type="ORF">PV328_000403</name>
</gene>
<evidence type="ECO:0000313" key="11">
    <source>
        <dbReference type="Proteomes" id="UP001168990"/>
    </source>
</evidence>
<evidence type="ECO:0000256" key="1">
    <source>
        <dbReference type="ARBA" id="ARBA00000111"/>
    </source>
</evidence>
<dbReference type="Pfam" id="PF00151">
    <property type="entry name" value="Lipase"/>
    <property type="match status" value="2"/>
</dbReference>
<dbReference type="PANTHER" id="PTHR11610:SF169">
    <property type="entry name" value="GH15759P-RELATED"/>
    <property type="match status" value="1"/>
</dbReference>
<evidence type="ECO:0000256" key="4">
    <source>
        <dbReference type="ARBA" id="ARBA00013179"/>
    </source>
</evidence>
<protein>
    <recommendedName>
        <fullName evidence="4">phospholipase A1</fullName>
        <ecNumber evidence="4">3.1.1.32</ecNumber>
    </recommendedName>
</protein>
<comment type="subcellular location">
    <subcellularLocation>
        <location evidence="2">Secreted</location>
    </subcellularLocation>
</comment>
<evidence type="ECO:0000256" key="7">
    <source>
        <dbReference type="ARBA" id="ARBA00023157"/>
    </source>
</evidence>
<dbReference type="InterPro" id="IPR029058">
    <property type="entry name" value="AB_hydrolase_fold"/>
</dbReference>
<name>A0AA39FUU4_9HYME</name>
<proteinExistence type="inferred from homology"/>